<dbReference type="AlphaFoldDB" id="A0A849I942"/>
<keyword evidence="2" id="KW-1185">Reference proteome</keyword>
<proteinExistence type="predicted"/>
<evidence type="ECO:0000313" key="2">
    <source>
        <dbReference type="Proteomes" id="UP000564885"/>
    </source>
</evidence>
<sequence>MTTTSPAFVKAPGIDRVSSLRRILNLAGRENSRMVAATIGGHLQALAIELPTMPALTDATEAVRDASLGFLTSLHGKGDPVTARHHVLSSVDRLEACLTT</sequence>
<reference evidence="1 2" key="1">
    <citation type="submission" date="2020-04" db="EMBL/GenBank/DDBJ databases">
        <title>Enterovirga sp. isolate from soil.</title>
        <authorList>
            <person name="Chea S."/>
            <person name="Kim D.-U."/>
        </authorList>
    </citation>
    <scope>NUCLEOTIDE SEQUENCE [LARGE SCALE GENOMIC DNA]</scope>
    <source>
        <strain evidence="1 2">DB1703</strain>
    </source>
</reference>
<name>A0A849I942_9HYPH</name>
<accession>A0A849I942</accession>
<gene>
    <name evidence="1" type="ORF">HJG44_11125</name>
</gene>
<dbReference type="RefSeq" id="WP_171218442.1">
    <property type="nucleotide sequence ID" value="NZ_JABEPP010000003.1"/>
</dbReference>
<dbReference type="EMBL" id="JABEPP010000003">
    <property type="protein sequence ID" value="NNM72929.1"/>
    <property type="molecule type" value="Genomic_DNA"/>
</dbReference>
<organism evidence="1 2">
    <name type="scientific">Enterovirga aerilata</name>
    <dbReference type="NCBI Taxonomy" id="2730920"/>
    <lineage>
        <taxon>Bacteria</taxon>
        <taxon>Pseudomonadati</taxon>
        <taxon>Pseudomonadota</taxon>
        <taxon>Alphaproteobacteria</taxon>
        <taxon>Hyphomicrobiales</taxon>
        <taxon>Methylobacteriaceae</taxon>
        <taxon>Enterovirga</taxon>
    </lineage>
</organism>
<evidence type="ECO:0000313" key="1">
    <source>
        <dbReference type="EMBL" id="NNM72929.1"/>
    </source>
</evidence>
<protein>
    <submittedName>
        <fullName evidence="1">Uncharacterized protein</fullName>
    </submittedName>
</protein>
<dbReference type="Proteomes" id="UP000564885">
    <property type="component" value="Unassembled WGS sequence"/>
</dbReference>
<comment type="caution">
    <text evidence="1">The sequence shown here is derived from an EMBL/GenBank/DDBJ whole genome shotgun (WGS) entry which is preliminary data.</text>
</comment>